<reference evidence="1 2" key="1">
    <citation type="journal article" date="2015" name="Nature">
        <title>rRNA introns, odd ribosomes, and small enigmatic genomes across a large radiation of phyla.</title>
        <authorList>
            <person name="Brown C.T."/>
            <person name="Hug L.A."/>
            <person name="Thomas B.C."/>
            <person name="Sharon I."/>
            <person name="Castelle C.J."/>
            <person name="Singh A."/>
            <person name="Wilkins M.J."/>
            <person name="Williams K.H."/>
            <person name="Banfield J.F."/>
        </authorList>
    </citation>
    <scope>NUCLEOTIDE SEQUENCE [LARGE SCALE GENOMIC DNA]</scope>
</reference>
<accession>A0A0G0J1L1</accession>
<dbReference type="AlphaFoldDB" id="A0A0G0J1L1"/>
<gene>
    <name evidence="1" type="ORF">US45_C0047G0001</name>
</gene>
<dbReference type="Proteomes" id="UP000034701">
    <property type="component" value="Unassembled WGS sequence"/>
</dbReference>
<protein>
    <submittedName>
        <fullName evidence="1">Uncharacterized protein</fullName>
    </submittedName>
</protein>
<evidence type="ECO:0000313" key="2">
    <source>
        <dbReference type="Proteomes" id="UP000034701"/>
    </source>
</evidence>
<feature type="non-terminal residue" evidence="1">
    <location>
        <position position="160"/>
    </location>
</feature>
<comment type="caution">
    <text evidence="1">The sequence shown here is derived from an EMBL/GenBank/DDBJ whole genome shotgun (WGS) entry which is preliminary data.</text>
</comment>
<dbReference type="EMBL" id="LBTA01000047">
    <property type="protein sequence ID" value="KKQ30334.1"/>
    <property type="molecule type" value="Genomic_DNA"/>
</dbReference>
<organism evidence="1 2">
    <name type="scientific">Candidatus Nomurabacteria bacterium GW2011_GWA1_37_20</name>
    <dbReference type="NCBI Taxonomy" id="1618729"/>
    <lineage>
        <taxon>Bacteria</taxon>
        <taxon>Candidatus Nomuraibacteriota</taxon>
    </lineage>
</organism>
<proteinExistence type="predicted"/>
<name>A0A0G0J1L1_9BACT</name>
<sequence>MPDSISVHFASPAEMLFTDPQGRKLGKDPVHNVEYNEISGGVYYQESIGNPFPESSSQNDESKNIWIPEPVSGQYDIQVIGTGSGDYALDILTYDQTGNSKDITQTGNILSDITQEFELNYSVVSAEQTKLQRIVNIDIKPGSDPNSINCKNRKEVISVA</sequence>
<evidence type="ECO:0000313" key="1">
    <source>
        <dbReference type="EMBL" id="KKQ30334.1"/>
    </source>
</evidence>